<dbReference type="RefSeq" id="WP_105731080.1">
    <property type="nucleotide sequence ID" value="NZ_JAVBYE010000040.1"/>
</dbReference>
<sequence length="73" mass="8268">MKFGFRWFWRRGTQSDLPPEIEQARALIEAVDRGGLPLNPAKVNAIARDLGLEVGRHAAVEQTVERIRACLLR</sequence>
<dbReference type="Proteomes" id="UP000238326">
    <property type="component" value="Unassembled WGS sequence"/>
</dbReference>
<organism evidence="1 2">
    <name type="scientific">Malikia spinosa</name>
    <dbReference type="NCBI Taxonomy" id="86180"/>
    <lineage>
        <taxon>Bacteria</taxon>
        <taxon>Pseudomonadati</taxon>
        <taxon>Pseudomonadota</taxon>
        <taxon>Betaproteobacteria</taxon>
        <taxon>Burkholderiales</taxon>
        <taxon>Comamonadaceae</taxon>
        <taxon>Malikia</taxon>
    </lineage>
</organism>
<gene>
    <name evidence="1" type="ORF">C6P61_16935</name>
</gene>
<evidence type="ECO:0000313" key="1">
    <source>
        <dbReference type="EMBL" id="PRD67343.1"/>
    </source>
</evidence>
<proteinExistence type="predicted"/>
<evidence type="ECO:0000313" key="2">
    <source>
        <dbReference type="Proteomes" id="UP000238326"/>
    </source>
</evidence>
<dbReference type="AlphaFoldDB" id="A0A2S9KA53"/>
<accession>A0A2S9KA53</accession>
<dbReference type="EMBL" id="PVLR01000070">
    <property type="protein sequence ID" value="PRD67343.1"/>
    <property type="molecule type" value="Genomic_DNA"/>
</dbReference>
<name>A0A2S9KA53_9BURK</name>
<comment type="caution">
    <text evidence="1">The sequence shown here is derived from an EMBL/GenBank/DDBJ whole genome shotgun (WGS) entry which is preliminary data.</text>
</comment>
<dbReference type="OrthoDB" id="8908743at2"/>
<keyword evidence="2" id="KW-1185">Reference proteome</keyword>
<protein>
    <submittedName>
        <fullName evidence="1">Uncharacterized protein</fullName>
    </submittedName>
</protein>
<reference evidence="1 2" key="1">
    <citation type="submission" date="2018-03" db="EMBL/GenBank/DDBJ databases">
        <title>Comparative genomics illustrates the genes involved in a hyperalkaliphilic mechanisms of Serpentinomonas isolated from highly-alkaline calcium-rich serpentinized springs.</title>
        <authorList>
            <person name="Suzuki S."/>
            <person name="Ishii S."/>
            <person name="Walworth N."/>
            <person name="Bird L."/>
            <person name="Kuenen J.G."/>
            <person name="Nealson K.H."/>
        </authorList>
    </citation>
    <scope>NUCLEOTIDE SEQUENCE [LARGE SCALE GENOMIC DNA]</scope>
    <source>
        <strain evidence="1 2">83</strain>
    </source>
</reference>